<organism evidence="2">
    <name type="scientific">uncultured bacterium</name>
    <name type="common">gcode 4</name>
    <dbReference type="NCBI Taxonomy" id="1234023"/>
    <lineage>
        <taxon>Bacteria</taxon>
        <taxon>environmental samples</taxon>
    </lineage>
</organism>
<keyword evidence="1" id="KW-0732">Signal</keyword>
<evidence type="ECO:0000256" key="1">
    <source>
        <dbReference type="SAM" id="SignalP"/>
    </source>
</evidence>
<comment type="caution">
    <text evidence="2">The sequence shown here is derived from an EMBL/GenBank/DDBJ whole genome shotgun (WGS) entry which is preliminary data.</text>
</comment>
<proteinExistence type="predicted"/>
<dbReference type="PROSITE" id="PS51257">
    <property type="entry name" value="PROKAR_LIPOPROTEIN"/>
    <property type="match status" value="1"/>
</dbReference>
<dbReference type="AlphaFoldDB" id="K2FBN8"/>
<name>K2FBN8_9BACT</name>
<feature type="chain" id="PRO_5017188976" description="Lipoprotein" evidence="1">
    <location>
        <begin position="21"/>
        <end position="181"/>
    </location>
</feature>
<evidence type="ECO:0000313" key="2">
    <source>
        <dbReference type="EMBL" id="EKE28546.1"/>
    </source>
</evidence>
<dbReference type="EMBL" id="AMFJ01000321">
    <property type="protein sequence ID" value="EKE28546.1"/>
    <property type="molecule type" value="Genomic_DNA"/>
</dbReference>
<reference evidence="2" key="1">
    <citation type="journal article" date="2012" name="Science">
        <title>Fermentation, hydrogen, and sulfur metabolism in multiple uncultivated bacterial phyla.</title>
        <authorList>
            <person name="Wrighton K.C."/>
            <person name="Thomas B.C."/>
            <person name="Sharon I."/>
            <person name="Miller C.S."/>
            <person name="Castelle C.J."/>
            <person name="VerBerkmoes N.C."/>
            <person name="Wilkins M.J."/>
            <person name="Hettich R.L."/>
            <person name="Lipton M.S."/>
            <person name="Williams K.H."/>
            <person name="Long P.E."/>
            <person name="Banfield J.F."/>
        </authorList>
    </citation>
    <scope>NUCLEOTIDE SEQUENCE [LARGE SCALE GENOMIC DNA]</scope>
</reference>
<accession>K2FBN8</accession>
<gene>
    <name evidence="2" type="ORF">ACD_3C00047G0002</name>
</gene>
<sequence length="181" mass="21189">MFKKLNLFLLIFFISVTLLSCSDSDGNNISKKENTSSEIGSINKLSDKNKASFDCDKLNDKDGQQYCNNNKLKLKVDELVYSQDIEKSIWKCWSFVKGNIGVYKNVSDCRLKIVLTRYFSQFNNQYNLWIKQAPISCDILKSYWEDTICKDTLAKIKKYNEFKKTESVYNEYKDIISSNFY</sequence>
<evidence type="ECO:0008006" key="3">
    <source>
        <dbReference type="Google" id="ProtNLM"/>
    </source>
</evidence>
<feature type="signal peptide" evidence="1">
    <location>
        <begin position="1"/>
        <end position="20"/>
    </location>
</feature>
<protein>
    <recommendedName>
        <fullName evidence="3">Lipoprotein</fullName>
    </recommendedName>
</protein>